<feature type="compositionally biased region" description="Low complexity" evidence="1">
    <location>
        <begin position="54"/>
        <end position="65"/>
    </location>
</feature>
<dbReference type="EMBL" id="JAFNEN010000134">
    <property type="protein sequence ID" value="KAG8192835.1"/>
    <property type="molecule type" value="Genomic_DNA"/>
</dbReference>
<reference evidence="2 3" key="1">
    <citation type="journal article" date="2022" name="Nat. Ecol. Evol.">
        <title>A masculinizing supergene underlies an exaggerated male reproductive morph in a spider.</title>
        <authorList>
            <person name="Hendrickx F."/>
            <person name="De Corte Z."/>
            <person name="Sonet G."/>
            <person name="Van Belleghem S.M."/>
            <person name="Kostlbacher S."/>
            <person name="Vangestel C."/>
        </authorList>
    </citation>
    <scope>NUCLEOTIDE SEQUENCE [LARGE SCALE GENOMIC DNA]</scope>
    <source>
        <strain evidence="2">W744_W776</strain>
    </source>
</reference>
<feature type="region of interest" description="Disordered" evidence="1">
    <location>
        <begin position="1"/>
        <end position="29"/>
    </location>
</feature>
<gene>
    <name evidence="2" type="ORF">JTE90_014615</name>
</gene>
<proteinExistence type="predicted"/>
<feature type="compositionally biased region" description="Polar residues" evidence="1">
    <location>
        <begin position="20"/>
        <end position="29"/>
    </location>
</feature>
<sequence>MISAVGSLLEDKDNERPSKSACSSKPNNGNRYVFKVYQIFLINIKLRGFPDVYSSGQSASRQGQQKAPPSRHAFPSRTIPTGNGFVAAWEGRDAPLGGWVNPWEAKGGTRQLVPSLSC</sequence>
<evidence type="ECO:0000256" key="1">
    <source>
        <dbReference type="SAM" id="MobiDB-lite"/>
    </source>
</evidence>
<comment type="caution">
    <text evidence="2">The sequence shown here is derived from an EMBL/GenBank/DDBJ whole genome shotgun (WGS) entry which is preliminary data.</text>
</comment>
<feature type="region of interest" description="Disordered" evidence="1">
    <location>
        <begin position="53"/>
        <end position="82"/>
    </location>
</feature>
<dbReference type="AlphaFoldDB" id="A0AAV6V808"/>
<feature type="compositionally biased region" description="Basic and acidic residues" evidence="1">
    <location>
        <begin position="9"/>
        <end position="18"/>
    </location>
</feature>
<keyword evidence="3" id="KW-1185">Reference proteome</keyword>
<organism evidence="2 3">
    <name type="scientific">Oedothorax gibbosus</name>
    <dbReference type="NCBI Taxonomy" id="931172"/>
    <lineage>
        <taxon>Eukaryota</taxon>
        <taxon>Metazoa</taxon>
        <taxon>Ecdysozoa</taxon>
        <taxon>Arthropoda</taxon>
        <taxon>Chelicerata</taxon>
        <taxon>Arachnida</taxon>
        <taxon>Araneae</taxon>
        <taxon>Araneomorphae</taxon>
        <taxon>Entelegynae</taxon>
        <taxon>Araneoidea</taxon>
        <taxon>Linyphiidae</taxon>
        <taxon>Erigoninae</taxon>
        <taxon>Oedothorax</taxon>
    </lineage>
</organism>
<name>A0AAV6V808_9ARAC</name>
<evidence type="ECO:0000313" key="3">
    <source>
        <dbReference type="Proteomes" id="UP000827092"/>
    </source>
</evidence>
<protein>
    <submittedName>
        <fullName evidence="2">Uncharacterized protein</fullName>
    </submittedName>
</protein>
<evidence type="ECO:0000313" key="2">
    <source>
        <dbReference type="EMBL" id="KAG8192835.1"/>
    </source>
</evidence>
<accession>A0AAV6V808</accession>
<dbReference type="Proteomes" id="UP000827092">
    <property type="component" value="Unassembled WGS sequence"/>
</dbReference>